<dbReference type="InterPro" id="IPR001245">
    <property type="entry name" value="Ser-Thr/Tyr_kinase_cat_dom"/>
</dbReference>
<dbReference type="CDD" id="cd01098">
    <property type="entry name" value="PAN_AP_plant"/>
    <property type="match status" value="2"/>
</dbReference>
<feature type="domain" description="Bulb-type lectin" evidence="17">
    <location>
        <begin position="102"/>
        <end position="221"/>
    </location>
</feature>
<dbReference type="EMBL" id="JANJYJ010000007">
    <property type="protein sequence ID" value="KAK3199315.1"/>
    <property type="molecule type" value="Genomic_DNA"/>
</dbReference>
<keyword evidence="7" id="KW-0547">Nucleotide-binding</keyword>
<evidence type="ECO:0000256" key="10">
    <source>
        <dbReference type="ARBA" id="ARBA00023157"/>
    </source>
</evidence>
<sequence length="1687" mass="189321">MFAYSPELVVAAGKGRKNEVKLPLFSFASVSAATDNFSVENKLREGGFGPVYKGTLLKGDEIAVKRLSRRSGQGWEELKNEAQLIAKLQHNNLFSIVVDAVTDSISQGPVVTRSDTIVSAGKVFELGFFSIGNSSNYYVVIWYKQISVKTIVWVANRDLPLTSSSPALTINNEGNLVIVDGRITYEVSDNALSQNTSAILLDSGNFVLRNENFDVLWQSFDYPSDTLLPGMKLGYSIKNKKLWSIRSWRDVDDPEVGAAELKMDPKRPNELFLIRNSELAWQSDGAWPEGRFSLLPEMISNYTFNNSFYTNENEAYFIYFLYNSSIPSRFLIDVSGQLKQLLWLEKDQIWGLFWAQPRYECDIYSYCGPFSSCSNYTEAFCNCLDGFIPSVNWKQKDQSGGCVRRIPIRCEDSSDNSGEDRFLRIDEVNFPLSPKTSKVHASEECKLACFNSCSCNAYAYNGSGACYLWDAELLDLEQLSDGHPDGQTIYLKLAASEFQNLGGNKQLIWIIAVVVPLAVLLPASYIFCRWRTKRKEREEIEISQDMLLFDMNMSIETSTSELSIGDGAGKGKSKDAWFPLFSLASVSAATDNFSAENKLGEGGFGPVYKGKLLNGQEVGVKRLSRQSGQGLEELKNETMLIAKLQHRNLVRLLGCCMEHGEKILIYEYMPNKSLDSFLFDPIKKGLLDWGTRIKIIEGIAQGVLYLHQYSRLRIIHRDLKASNILLDGFMNPKISDFGMARMFGGDELQASTNRIVGTYGYMSPEYALEGLFSIKSDVFSFGVLLLETLSGRKNTGFYNTESLNLLGHAWKLWKDNKAIDLLDPIIKDEASYPMLMRCINIAFLCVEENAADRPTMSEVVSMLTNELAVLPSPKQLAFSFMRSQNSNPQQERPEIYLSLATLTKNPGRFIGDGQTFVSLSERFELGFFSPGNTKSRYLGIWHKECPGTVVWVANRNNPILDRHGVLCIGNYGNFILLNRTKDIIWSSDKSSRKIKNPVVHFLETGNLVLGESSCLISSKSYLWQSFDYPSDTLLPGMKLGRDLKTNPERYLTSWKSSDDPSSGDFIFKLDIHVLPQMSIYKGSMKMSRSGPWNGVSFGGIPTISTSLLRQDLVHNEDGFYYMYETDIPVIIKLNQAGEMQCLIWKEKSGGWDIMYTVPFDSCGMYGKCGANGVCSIDETPICECLEGFVPQSPDNKTLPETCVRSSPSNCEREDRFIQLGGIKLPDLLEVSLIEGISLQECEAECLKNCSCRAYANPNIRKGGRGCLMWFGDLIDIRKLLKDVEGQDIYVRVPASEIGLEELQNTLFLVVSVIFGMLMVFLLFCIAWKITKNGGNGIYSSLSDCLYISKIGSRKEDIEIPLFDLSTIATATNSFSRDNFIGAGGFGPVYKGTLSTGEEIAAKRLSKTSRQGVEEFRNEVNLIAKLQHRNLVGLLGCCIEGEEIVLIYEYMPNKSLDYFIFDQQKATLLTWSKRFDIVMGIARGLLYLHQDSKLQIIHRDLKASNILLDNELKPKISDFGLARIFRDDDQNTGTKRVVGTYGYMSPECAAEGIYSVKSDVFSFGVVILEVISGKRNSRFFHPDHNHDLLGHAWLMWDEKRALELIDSCFKDSCVDSEVLRCINVGLLCVQMLPEDRPCMSSVIFMLANMGATTPEPRHPGFFDESSADDKKEELHSKNPVTITTLEGR</sequence>
<gene>
    <name evidence="19" type="ORF">Dsin_022730</name>
</gene>
<dbReference type="Pfam" id="PF01453">
    <property type="entry name" value="B_lectin"/>
    <property type="match status" value="2"/>
</dbReference>
<feature type="compositionally biased region" description="Polar residues" evidence="14">
    <location>
        <begin position="1677"/>
        <end position="1687"/>
    </location>
</feature>
<keyword evidence="9" id="KW-0067">ATP-binding</keyword>
<keyword evidence="15" id="KW-1133">Transmembrane helix</keyword>
<comment type="catalytic activity">
    <reaction evidence="13">
        <text>L-seryl-[protein] + ATP = O-phospho-L-seryl-[protein] + ADP + H(+)</text>
        <dbReference type="Rhea" id="RHEA:17989"/>
        <dbReference type="Rhea" id="RHEA-COMP:9863"/>
        <dbReference type="Rhea" id="RHEA-COMP:11604"/>
        <dbReference type="ChEBI" id="CHEBI:15378"/>
        <dbReference type="ChEBI" id="CHEBI:29999"/>
        <dbReference type="ChEBI" id="CHEBI:30616"/>
        <dbReference type="ChEBI" id="CHEBI:83421"/>
        <dbReference type="ChEBI" id="CHEBI:456216"/>
        <dbReference type="EC" id="2.7.11.1"/>
    </reaction>
</comment>
<keyword evidence="20" id="KW-1185">Reference proteome</keyword>
<name>A0AAE0E011_9ROSI</name>
<keyword evidence="10" id="KW-1015">Disulfide bond</keyword>
<dbReference type="Gene3D" id="3.30.200.20">
    <property type="entry name" value="Phosphorylase Kinase, domain 1"/>
    <property type="match status" value="3"/>
</dbReference>
<evidence type="ECO:0000256" key="3">
    <source>
        <dbReference type="ARBA" id="ARBA00022475"/>
    </source>
</evidence>
<dbReference type="InterPro" id="IPR008271">
    <property type="entry name" value="Ser/Thr_kinase_AS"/>
</dbReference>
<evidence type="ECO:0000313" key="20">
    <source>
        <dbReference type="Proteomes" id="UP001281410"/>
    </source>
</evidence>
<evidence type="ECO:0000313" key="19">
    <source>
        <dbReference type="EMBL" id="KAK3199315.1"/>
    </source>
</evidence>
<evidence type="ECO:0000256" key="7">
    <source>
        <dbReference type="ARBA" id="ARBA00022741"/>
    </source>
</evidence>
<evidence type="ECO:0000256" key="12">
    <source>
        <dbReference type="ARBA" id="ARBA00047899"/>
    </source>
</evidence>
<dbReference type="FunFam" id="3.30.200.20:FF:000195">
    <property type="entry name" value="G-type lectin S-receptor-like serine/threonine-protein kinase"/>
    <property type="match status" value="1"/>
</dbReference>
<dbReference type="SUPFAM" id="SSF51110">
    <property type="entry name" value="alpha-D-mannose-specific plant lectins"/>
    <property type="match status" value="2"/>
</dbReference>
<dbReference type="Proteomes" id="UP001281410">
    <property type="component" value="Unassembled WGS sequence"/>
</dbReference>
<keyword evidence="15" id="KW-0812">Transmembrane</keyword>
<dbReference type="PROSITE" id="PS50927">
    <property type="entry name" value="BULB_LECTIN"/>
    <property type="match status" value="2"/>
</dbReference>
<dbReference type="GO" id="GO:0005886">
    <property type="term" value="C:plasma membrane"/>
    <property type="evidence" value="ECO:0007669"/>
    <property type="project" value="UniProtKB-SubCell"/>
</dbReference>
<feature type="transmembrane region" description="Helical" evidence="15">
    <location>
        <begin position="507"/>
        <end position="528"/>
    </location>
</feature>
<keyword evidence="3" id="KW-1003">Cell membrane</keyword>
<keyword evidence="15" id="KW-0472">Membrane</keyword>
<evidence type="ECO:0000256" key="11">
    <source>
        <dbReference type="ARBA" id="ARBA00023180"/>
    </source>
</evidence>
<proteinExistence type="predicted"/>
<dbReference type="EC" id="2.7.11.1" evidence="2"/>
<feature type="transmembrane region" description="Helical" evidence="15">
    <location>
        <begin position="1306"/>
        <end position="1329"/>
    </location>
</feature>
<dbReference type="SUPFAM" id="SSF56112">
    <property type="entry name" value="Protein kinase-like (PK-like)"/>
    <property type="match status" value="3"/>
</dbReference>
<keyword evidence="5" id="KW-0808">Transferase</keyword>
<dbReference type="InterPro" id="IPR000858">
    <property type="entry name" value="S_locus_glycoprot_dom"/>
</dbReference>
<dbReference type="SMART" id="SM00108">
    <property type="entry name" value="B_lectin"/>
    <property type="match status" value="2"/>
</dbReference>
<keyword evidence="4" id="KW-0723">Serine/threonine-protein kinase</keyword>
<evidence type="ECO:0000256" key="6">
    <source>
        <dbReference type="ARBA" id="ARBA00022729"/>
    </source>
</evidence>
<evidence type="ECO:0000256" key="15">
    <source>
        <dbReference type="SAM" id="Phobius"/>
    </source>
</evidence>
<dbReference type="PANTHER" id="PTHR27002:SF925">
    <property type="entry name" value="RECEPTOR-LIKE SERINE_THREONINE-PROTEIN KINASE"/>
    <property type="match status" value="1"/>
</dbReference>
<feature type="domain" description="Protein kinase" evidence="16">
    <location>
        <begin position="1374"/>
        <end position="1660"/>
    </location>
</feature>
<evidence type="ECO:0000256" key="1">
    <source>
        <dbReference type="ARBA" id="ARBA00004251"/>
    </source>
</evidence>
<dbReference type="GO" id="GO:0004674">
    <property type="term" value="F:protein serine/threonine kinase activity"/>
    <property type="evidence" value="ECO:0007669"/>
    <property type="project" value="UniProtKB-KW"/>
</dbReference>
<organism evidence="19 20">
    <name type="scientific">Dipteronia sinensis</name>
    <dbReference type="NCBI Taxonomy" id="43782"/>
    <lineage>
        <taxon>Eukaryota</taxon>
        <taxon>Viridiplantae</taxon>
        <taxon>Streptophyta</taxon>
        <taxon>Embryophyta</taxon>
        <taxon>Tracheophyta</taxon>
        <taxon>Spermatophyta</taxon>
        <taxon>Magnoliopsida</taxon>
        <taxon>eudicotyledons</taxon>
        <taxon>Gunneridae</taxon>
        <taxon>Pentapetalae</taxon>
        <taxon>rosids</taxon>
        <taxon>malvids</taxon>
        <taxon>Sapindales</taxon>
        <taxon>Sapindaceae</taxon>
        <taxon>Hippocastanoideae</taxon>
        <taxon>Acereae</taxon>
        <taxon>Dipteronia</taxon>
    </lineage>
</organism>
<evidence type="ECO:0000259" key="16">
    <source>
        <dbReference type="PROSITE" id="PS50011"/>
    </source>
</evidence>
<dbReference type="GO" id="GO:0005524">
    <property type="term" value="F:ATP binding"/>
    <property type="evidence" value="ECO:0007669"/>
    <property type="project" value="UniProtKB-KW"/>
</dbReference>
<evidence type="ECO:0000256" key="5">
    <source>
        <dbReference type="ARBA" id="ARBA00022679"/>
    </source>
</evidence>
<evidence type="ECO:0000256" key="14">
    <source>
        <dbReference type="SAM" id="MobiDB-lite"/>
    </source>
</evidence>
<dbReference type="Pfam" id="PF00954">
    <property type="entry name" value="S_locus_glycop"/>
    <property type="match status" value="2"/>
</dbReference>
<dbReference type="CDD" id="cd00028">
    <property type="entry name" value="B_lectin"/>
    <property type="match status" value="2"/>
</dbReference>
<accession>A0AAE0E011</accession>
<evidence type="ECO:0000256" key="2">
    <source>
        <dbReference type="ARBA" id="ARBA00012513"/>
    </source>
</evidence>
<dbReference type="FunFam" id="2.90.10.10:FF:000005">
    <property type="entry name" value="G-type lectin S-receptor-like serine/threonine-protein kinase"/>
    <property type="match status" value="1"/>
</dbReference>
<dbReference type="GO" id="GO:0048544">
    <property type="term" value="P:recognition of pollen"/>
    <property type="evidence" value="ECO:0007669"/>
    <property type="project" value="InterPro"/>
</dbReference>
<dbReference type="Gene3D" id="2.90.10.10">
    <property type="entry name" value="Bulb-type lectin domain"/>
    <property type="match status" value="2"/>
</dbReference>
<dbReference type="PROSITE" id="PS00108">
    <property type="entry name" value="PROTEIN_KINASE_ST"/>
    <property type="match status" value="2"/>
</dbReference>
<keyword evidence="8" id="KW-0418">Kinase</keyword>
<comment type="subcellular location">
    <subcellularLocation>
        <location evidence="1">Cell membrane</location>
        <topology evidence="1">Single-pass type I membrane protein</topology>
    </subcellularLocation>
</comment>
<keyword evidence="11" id="KW-0325">Glycoprotein</keyword>
<dbReference type="Pfam" id="PF07714">
    <property type="entry name" value="PK_Tyr_Ser-Thr"/>
    <property type="match status" value="2"/>
</dbReference>
<dbReference type="PROSITE" id="PS50948">
    <property type="entry name" value="PAN"/>
    <property type="match status" value="2"/>
</dbReference>
<dbReference type="Gene3D" id="1.10.510.10">
    <property type="entry name" value="Transferase(Phosphotransferase) domain 1"/>
    <property type="match status" value="2"/>
</dbReference>
<evidence type="ECO:0000256" key="8">
    <source>
        <dbReference type="ARBA" id="ARBA00022777"/>
    </source>
</evidence>
<keyword evidence="6" id="KW-0732">Signal</keyword>
<comment type="caution">
    <text evidence="19">The sequence shown here is derived from an EMBL/GenBank/DDBJ whole genome shotgun (WGS) entry which is preliminary data.</text>
</comment>
<evidence type="ECO:0000256" key="4">
    <source>
        <dbReference type="ARBA" id="ARBA00022527"/>
    </source>
</evidence>
<protein>
    <recommendedName>
        <fullName evidence="2">non-specific serine/threonine protein kinase</fullName>
        <ecNumber evidence="2">2.7.11.1</ecNumber>
    </recommendedName>
</protein>
<feature type="domain" description="Protein kinase" evidence="16">
    <location>
        <begin position="593"/>
        <end position="868"/>
    </location>
</feature>
<feature type="domain" description="Apple" evidence="18">
    <location>
        <begin position="410"/>
        <end position="494"/>
    </location>
</feature>
<feature type="domain" description="Bulb-type lectin" evidence="17">
    <location>
        <begin position="901"/>
        <end position="1022"/>
    </location>
</feature>
<evidence type="ECO:0000259" key="18">
    <source>
        <dbReference type="PROSITE" id="PS50948"/>
    </source>
</evidence>
<dbReference type="InterPro" id="IPR000719">
    <property type="entry name" value="Prot_kinase_dom"/>
</dbReference>
<dbReference type="InterPro" id="IPR036426">
    <property type="entry name" value="Bulb-type_lectin_dom_sf"/>
</dbReference>
<feature type="compositionally biased region" description="Basic and acidic residues" evidence="14">
    <location>
        <begin position="1655"/>
        <end position="1675"/>
    </location>
</feature>
<evidence type="ECO:0000259" key="17">
    <source>
        <dbReference type="PROSITE" id="PS50927"/>
    </source>
</evidence>
<dbReference type="InterPro" id="IPR001480">
    <property type="entry name" value="Bulb-type_lectin_dom"/>
</dbReference>
<dbReference type="SMART" id="SM00473">
    <property type="entry name" value="PAN_AP"/>
    <property type="match status" value="2"/>
</dbReference>
<feature type="region of interest" description="Disordered" evidence="14">
    <location>
        <begin position="1655"/>
        <end position="1687"/>
    </location>
</feature>
<evidence type="ECO:0000256" key="13">
    <source>
        <dbReference type="ARBA" id="ARBA00048679"/>
    </source>
</evidence>
<dbReference type="InterPro" id="IPR011009">
    <property type="entry name" value="Kinase-like_dom_sf"/>
</dbReference>
<dbReference type="InterPro" id="IPR003609">
    <property type="entry name" value="Pan_app"/>
</dbReference>
<reference evidence="19" key="1">
    <citation type="journal article" date="2023" name="Plant J.">
        <title>Genome sequences and population genomics provide insights into the demographic history, inbreeding, and mutation load of two 'living fossil' tree species of Dipteronia.</title>
        <authorList>
            <person name="Feng Y."/>
            <person name="Comes H.P."/>
            <person name="Chen J."/>
            <person name="Zhu S."/>
            <person name="Lu R."/>
            <person name="Zhang X."/>
            <person name="Li P."/>
            <person name="Qiu J."/>
            <person name="Olsen K.M."/>
            <person name="Qiu Y."/>
        </authorList>
    </citation>
    <scope>NUCLEOTIDE SEQUENCE</scope>
    <source>
        <strain evidence="19">NBL</strain>
    </source>
</reference>
<dbReference type="FunFam" id="1.10.510.10:FF:000060">
    <property type="entry name" value="G-type lectin S-receptor-like serine/threonine-protein kinase"/>
    <property type="match status" value="2"/>
</dbReference>
<comment type="catalytic activity">
    <reaction evidence="12">
        <text>L-threonyl-[protein] + ATP = O-phospho-L-threonyl-[protein] + ADP + H(+)</text>
        <dbReference type="Rhea" id="RHEA:46608"/>
        <dbReference type="Rhea" id="RHEA-COMP:11060"/>
        <dbReference type="Rhea" id="RHEA-COMP:11605"/>
        <dbReference type="ChEBI" id="CHEBI:15378"/>
        <dbReference type="ChEBI" id="CHEBI:30013"/>
        <dbReference type="ChEBI" id="CHEBI:30616"/>
        <dbReference type="ChEBI" id="CHEBI:61977"/>
        <dbReference type="ChEBI" id="CHEBI:456216"/>
        <dbReference type="EC" id="2.7.11.1"/>
    </reaction>
</comment>
<dbReference type="PANTHER" id="PTHR27002">
    <property type="entry name" value="RECEPTOR-LIKE SERINE/THREONINE-PROTEIN KINASE SD1-8"/>
    <property type="match status" value="1"/>
</dbReference>
<dbReference type="SMART" id="SM00220">
    <property type="entry name" value="S_TKc"/>
    <property type="match status" value="2"/>
</dbReference>
<dbReference type="FunFam" id="3.30.200.20:FF:000951">
    <property type="entry name" value="Uncharacterized protein"/>
    <property type="match status" value="1"/>
</dbReference>
<dbReference type="Pfam" id="PF08276">
    <property type="entry name" value="PAN_2"/>
    <property type="match status" value="2"/>
</dbReference>
<dbReference type="CDD" id="cd14066">
    <property type="entry name" value="STKc_IRAK"/>
    <property type="match status" value="2"/>
</dbReference>
<feature type="domain" description="Apple" evidence="18">
    <location>
        <begin position="1210"/>
        <end position="1293"/>
    </location>
</feature>
<evidence type="ECO:0000256" key="9">
    <source>
        <dbReference type="ARBA" id="ARBA00022840"/>
    </source>
</evidence>
<dbReference type="PROSITE" id="PS50011">
    <property type="entry name" value="PROTEIN_KINASE_DOM"/>
    <property type="match status" value="2"/>
</dbReference>